<dbReference type="InterPro" id="IPR014859">
    <property type="entry name" value="Phage_TAC_4"/>
</dbReference>
<dbReference type="AlphaFoldDB" id="A0AB39D335"/>
<accession>A0AB39D335</accession>
<sequence>MAIKLEPNPTFRATVTIQPPGDGKPFDIDCEFRHKTTEQRDEFAKSTKNDLDAVREILVGWKDDAVPYSDDVLATLIGNYPSAAVAFVGTYLRELMGARRGN</sequence>
<proteinExistence type="predicted"/>
<gene>
    <name evidence="1" type="ORF">ABRZ04_04510</name>
</gene>
<organism evidence="1">
    <name type="scientific">Castellaniella ginsengisoli</name>
    <dbReference type="NCBI Taxonomy" id="546114"/>
    <lineage>
        <taxon>Bacteria</taxon>
        <taxon>Pseudomonadati</taxon>
        <taxon>Pseudomonadota</taxon>
        <taxon>Betaproteobacteria</taxon>
        <taxon>Burkholderiales</taxon>
        <taxon>Alcaligenaceae</taxon>
        <taxon>Castellaniella</taxon>
    </lineage>
</organism>
<protein>
    <submittedName>
        <fullName evidence="1">Phage tail assembly chaperone</fullName>
    </submittedName>
</protein>
<dbReference type="Pfam" id="PF08748">
    <property type="entry name" value="Phage_TAC_4"/>
    <property type="match status" value="1"/>
</dbReference>
<reference evidence="1" key="1">
    <citation type="submission" date="2024-05" db="EMBL/GenBank/DDBJ databases">
        <authorList>
            <person name="Luo Y.-C."/>
            <person name="Nicholds J."/>
            <person name="Mortimer T."/>
            <person name="Maboni G."/>
        </authorList>
    </citation>
    <scope>NUCLEOTIDE SEQUENCE</scope>
    <source>
        <strain evidence="1">151836</strain>
    </source>
</reference>
<evidence type="ECO:0000313" key="1">
    <source>
        <dbReference type="EMBL" id="XDJ48331.1"/>
    </source>
</evidence>
<dbReference type="RefSeq" id="WP_368640483.1">
    <property type="nucleotide sequence ID" value="NZ_CP158254.1"/>
</dbReference>
<name>A0AB39D335_9BURK</name>
<dbReference type="EMBL" id="CP158254">
    <property type="protein sequence ID" value="XDJ48331.1"/>
    <property type="molecule type" value="Genomic_DNA"/>
</dbReference>